<dbReference type="SUPFAM" id="SSF48403">
    <property type="entry name" value="Ankyrin repeat"/>
    <property type="match status" value="2"/>
</dbReference>
<protein>
    <submittedName>
        <fullName evidence="9">Uncharacterized protein</fullName>
    </submittedName>
</protein>
<dbReference type="Proteomes" id="UP000696573">
    <property type="component" value="Unassembled WGS sequence"/>
</dbReference>
<feature type="repeat" description="ANK" evidence="8">
    <location>
        <begin position="301"/>
        <end position="323"/>
    </location>
</feature>
<dbReference type="AlphaFoldDB" id="A0A9N9W258"/>
<evidence type="ECO:0000256" key="3">
    <source>
        <dbReference type="ARBA" id="ARBA00022737"/>
    </source>
</evidence>
<evidence type="ECO:0000256" key="5">
    <source>
        <dbReference type="ARBA" id="ARBA00023065"/>
    </source>
</evidence>
<keyword evidence="1" id="KW-0813">Transport</keyword>
<sequence>MSPIERLPTEIVQFIAELCTWDSAPPKYGFPSRIDADRYRCDEAWEPRFRHFYDILNERLYTRNLSRDPNYCSCLRWAVRHNRLETIQRAVTYGADLSSYGLPSDVVYSNTIYGATDYRMKVNGVLIPCTEYQFHSSWGPPLSDAASRGFTEIVAFLLEAGVDVEKETQHRTSFPLERAIQNGHEKVAEMLVSRGAYRSRRDLSALPSAFAKDFKGVVTTLLQRNENDGASFNGKLLYGASSDNLELVTQCLKDSKANVNTQDTMGNTALHLAINSPNRGLEVVKFILQQPGVGTFFGDNEGKAPVHLAALKGRMDIVRLLAEMPDFDVNDRTNMDKTVLHMAAQAASLETFTYFLKHPDFNDPEREDLRKVLEIISRMSDEDLAKDFVDRLVERVALLEPDSSAVVNAIHYGNLSTASKLLSLTSQEYFDSEYVREARRRGRSGPLHHALMLQDPRVTTFVKKLIARGADVQIASRYSSVPWQVMMSEATPIFFAATFARNTDCMKMLFEAGADATSAVQALGTQGSGHRTMSMLSALFSYVWRERWGLVKWPVQYSGLKEPPIAQSMSELEDQILMLLQHGATLNKVGDYSSALSLVCKDALQTSSFSFLRWLTDNSTARNVSVEHVDSLLWKHPLVEDEQEQRKLHDRIGEPEDYHGFIKCLKKLGEIHKILKGFKEKLLREGIQD</sequence>
<keyword evidence="3" id="KW-0677">Repeat</keyword>
<organism evidence="9 10">
    <name type="scientific">Clonostachys rhizophaga</name>
    <dbReference type="NCBI Taxonomy" id="160324"/>
    <lineage>
        <taxon>Eukaryota</taxon>
        <taxon>Fungi</taxon>
        <taxon>Dikarya</taxon>
        <taxon>Ascomycota</taxon>
        <taxon>Pezizomycotina</taxon>
        <taxon>Sordariomycetes</taxon>
        <taxon>Hypocreomycetidae</taxon>
        <taxon>Hypocreales</taxon>
        <taxon>Bionectriaceae</taxon>
        <taxon>Clonostachys</taxon>
    </lineage>
</organism>
<comment type="caution">
    <text evidence="9">The sequence shown here is derived from an EMBL/GenBank/DDBJ whole genome shotgun (WGS) entry which is preliminary data.</text>
</comment>
<keyword evidence="10" id="KW-1185">Reference proteome</keyword>
<evidence type="ECO:0000313" key="9">
    <source>
        <dbReference type="EMBL" id="CAH0042795.1"/>
    </source>
</evidence>
<dbReference type="OrthoDB" id="341259at2759"/>
<dbReference type="PROSITE" id="PS50088">
    <property type="entry name" value="ANK_REPEAT"/>
    <property type="match status" value="1"/>
</dbReference>
<keyword evidence="2" id="KW-0716">Sensory transduction</keyword>
<proteinExistence type="predicted"/>
<dbReference type="Pfam" id="PF12796">
    <property type="entry name" value="Ank_2"/>
    <property type="match status" value="1"/>
</dbReference>
<evidence type="ECO:0000313" key="10">
    <source>
        <dbReference type="Proteomes" id="UP000696573"/>
    </source>
</evidence>
<evidence type="ECO:0000256" key="6">
    <source>
        <dbReference type="ARBA" id="ARBA00023180"/>
    </source>
</evidence>
<dbReference type="PROSITE" id="PS50297">
    <property type="entry name" value="ANK_REP_REGION"/>
    <property type="match status" value="1"/>
</dbReference>
<keyword evidence="6" id="KW-0325">Glycoprotein</keyword>
<dbReference type="InterPro" id="IPR052076">
    <property type="entry name" value="TRP_cation_channel"/>
</dbReference>
<evidence type="ECO:0000256" key="2">
    <source>
        <dbReference type="ARBA" id="ARBA00022606"/>
    </source>
</evidence>
<dbReference type="SMART" id="SM00248">
    <property type="entry name" value="ANK"/>
    <property type="match status" value="8"/>
</dbReference>
<dbReference type="EMBL" id="CABFNQ020000768">
    <property type="protein sequence ID" value="CAH0042795.1"/>
    <property type="molecule type" value="Genomic_DNA"/>
</dbReference>
<dbReference type="PANTHER" id="PTHR47143:SF1">
    <property type="entry name" value="ION_TRANS DOMAIN-CONTAINING PROTEIN"/>
    <property type="match status" value="1"/>
</dbReference>
<evidence type="ECO:0000256" key="4">
    <source>
        <dbReference type="ARBA" id="ARBA00023043"/>
    </source>
</evidence>
<dbReference type="InterPro" id="IPR036770">
    <property type="entry name" value="Ankyrin_rpt-contain_sf"/>
</dbReference>
<dbReference type="Gene3D" id="1.25.40.20">
    <property type="entry name" value="Ankyrin repeat-containing domain"/>
    <property type="match status" value="2"/>
</dbReference>
<accession>A0A9N9W258</accession>
<keyword evidence="4 8" id="KW-0040">ANK repeat</keyword>
<dbReference type="GO" id="GO:1902495">
    <property type="term" value="C:transmembrane transporter complex"/>
    <property type="evidence" value="ECO:0007669"/>
    <property type="project" value="TreeGrafter"/>
</dbReference>
<dbReference type="InterPro" id="IPR002110">
    <property type="entry name" value="Ankyrin_rpt"/>
</dbReference>
<evidence type="ECO:0000256" key="7">
    <source>
        <dbReference type="ARBA" id="ARBA00023303"/>
    </source>
</evidence>
<gene>
    <name evidence="9" type="ORF">CRHIZ90672A_00004817</name>
</gene>
<evidence type="ECO:0000256" key="8">
    <source>
        <dbReference type="PROSITE-ProRule" id="PRU00023"/>
    </source>
</evidence>
<dbReference type="GO" id="GO:0034220">
    <property type="term" value="P:monoatomic ion transmembrane transport"/>
    <property type="evidence" value="ECO:0007669"/>
    <property type="project" value="UniProtKB-KW"/>
</dbReference>
<keyword evidence="5" id="KW-0406">Ion transport</keyword>
<keyword evidence="7" id="KW-0407">Ion channel</keyword>
<reference evidence="9" key="1">
    <citation type="submission" date="2021-10" db="EMBL/GenBank/DDBJ databases">
        <authorList>
            <person name="Piombo E."/>
        </authorList>
    </citation>
    <scope>NUCLEOTIDE SEQUENCE</scope>
</reference>
<name>A0A9N9W258_9HYPO</name>
<dbReference type="PANTHER" id="PTHR47143">
    <property type="entry name" value="TRANSIENT RECEPTOR POTENTIAL CATION CHANNEL PROTEIN PAINLESS"/>
    <property type="match status" value="1"/>
</dbReference>
<evidence type="ECO:0000256" key="1">
    <source>
        <dbReference type="ARBA" id="ARBA00022448"/>
    </source>
</evidence>
<dbReference type="GO" id="GO:0022857">
    <property type="term" value="F:transmembrane transporter activity"/>
    <property type="evidence" value="ECO:0007669"/>
    <property type="project" value="TreeGrafter"/>
</dbReference>